<name>A0ABR4EMX6_9PEZI</name>
<sequence length="137" mass="14134">MMQISGPQTPPPFFDEVNLDVPSSTRNTRYPMCHRVIHCRKPAVRKGKPDVISARTPLLPSERAALCESCLTTGRLAEDSGAALADDDGLGVGEDGGDCEAPGALHVHEEGAGGGHKGLCSPVSVVAGVGRGEMSSG</sequence>
<comment type="caution">
    <text evidence="1">The sequence shown here is derived from an EMBL/GenBank/DDBJ whole genome shotgun (WGS) entry which is preliminary data.</text>
</comment>
<accession>A0ABR4EMX6</accession>
<evidence type="ECO:0000313" key="2">
    <source>
        <dbReference type="Proteomes" id="UP001600888"/>
    </source>
</evidence>
<dbReference type="EMBL" id="JBAWTH010000040">
    <property type="protein sequence ID" value="KAL2283782.1"/>
    <property type="molecule type" value="Genomic_DNA"/>
</dbReference>
<keyword evidence="2" id="KW-1185">Reference proteome</keyword>
<organism evidence="1 2">
    <name type="scientific">Diaporthe vaccinii</name>
    <dbReference type="NCBI Taxonomy" id="105482"/>
    <lineage>
        <taxon>Eukaryota</taxon>
        <taxon>Fungi</taxon>
        <taxon>Dikarya</taxon>
        <taxon>Ascomycota</taxon>
        <taxon>Pezizomycotina</taxon>
        <taxon>Sordariomycetes</taxon>
        <taxon>Sordariomycetidae</taxon>
        <taxon>Diaporthales</taxon>
        <taxon>Diaporthaceae</taxon>
        <taxon>Diaporthe</taxon>
        <taxon>Diaporthe eres species complex</taxon>
    </lineage>
</organism>
<dbReference type="Proteomes" id="UP001600888">
    <property type="component" value="Unassembled WGS sequence"/>
</dbReference>
<reference evidence="1 2" key="1">
    <citation type="submission" date="2024-03" db="EMBL/GenBank/DDBJ databases">
        <title>A high-quality draft genome sequence of Diaporthe vaccinii, a causative agent of upright dieback and viscid rot disease in cranberry plants.</title>
        <authorList>
            <person name="Sarrasin M."/>
            <person name="Lang B.F."/>
            <person name="Burger G."/>
        </authorList>
    </citation>
    <scope>NUCLEOTIDE SEQUENCE [LARGE SCALE GENOMIC DNA]</scope>
    <source>
        <strain evidence="1 2">IS7</strain>
    </source>
</reference>
<protein>
    <submittedName>
        <fullName evidence="1">Uncharacterized protein</fullName>
    </submittedName>
</protein>
<proteinExistence type="predicted"/>
<evidence type="ECO:0000313" key="1">
    <source>
        <dbReference type="EMBL" id="KAL2283782.1"/>
    </source>
</evidence>
<gene>
    <name evidence="1" type="ORF">FJTKL_09570</name>
</gene>